<evidence type="ECO:0000256" key="4">
    <source>
        <dbReference type="ARBA" id="ARBA00022475"/>
    </source>
</evidence>
<organism evidence="10 11">
    <name type="scientific">Klebsiella pneumoniae</name>
    <dbReference type="NCBI Taxonomy" id="573"/>
    <lineage>
        <taxon>Bacteria</taxon>
        <taxon>Pseudomonadati</taxon>
        <taxon>Pseudomonadota</taxon>
        <taxon>Gammaproteobacteria</taxon>
        <taxon>Enterobacterales</taxon>
        <taxon>Enterobacteriaceae</taxon>
        <taxon>Klebsiella/Raoultella group</taxon>
        <taxon>Klebsiella</taxon>
        <taxon>Klebsiella pneumoniae complex</taxon>
    </lineage>
</organism>
<evidence type="ECO:0000256" key="5">
    <source>
        <dbReference type="ARBA" id="ARBA00022692"/>
    </source>
</evidence>
<dbReference type="InterPro" id="IPR020846">
    <property type="entry name" value="MFS_dom"/>
</dbReference>
<proteinExistence type="inferred from homology"/>
<dbReference type="EMBL" id="UGLH01000004">
    <property type="protein sequence ID" value="STT72670.1"/>
    <property type="molecule type" value="Genomic_DNA"/>
</dbReference>
<reference evidence="10 11" key="1">
    <citation type="submission" date="2018-06" db="EMBL/GenBank/DDBJ databases">
        <authorList>
            <consortium name="Pathogen Informatics"/>
            <person name="Doyle S."/>
        </authorList>
    </citation>
    <scope>NUCLEOTIDE SEQUENCE [LARGE SCALE GENOMIC DNA]</scope>
    <source>
        <strain evidence="10 11">NCTC5047</strain>
    </source>
</reference>
<evidence type="ECO:0000256" key="1">
    <source>
        <dbReference type="ARBA" id="ARBA00004141"/>
    </source>
</evidence>
<dbReference type="GO" id="GO:0016020">
    <property type="term" value="C:membrane"/>
    <property type="evidence" value="ECO:0007669"/>
    <property type="project" value="UniProtKB-SubCell"/>
</dbReference>
<evidence type="ECO:0000256" key="7">
    <source>
        <dbReference type="ARBA" id="ARBA00023136"/>
    </source>
</evidence>
<dbReference type="SUPFAM" id="SSF103473">
    <property type="entry name" value="MFS general substrate transporter"/>
    <property type="match status" value="1"/>
</dbReference>
<comment type="similarity">
    <text evidence="2">Belongs to the major facilitator superfamily. Sugar transporter (TC 2.A.1.1) family.</text>
</comment>
<evidence type="ECO:0000256" key="6">
    <source>
        <dbReference type="ARBA" id="ARBA00022989"/>
    </source>
</evidence>
<name>A0A377XC18_KLEPN</name>
<dbReference type="Gene3D" id="1.20.1250.20">
    <property type="entry name" value="MFS general substrate transporter like domains"/>
    <property type="match status" value="1"/>
</dbReference>
<feature type="domain" description="Major facilitator superfamily (MFS) profile" evidence="9">
    <location>
        <begin position="1"/>
        <end position="73"/>
    </location>
</feature>
<dbReference type="PANTHER" id="PTHR23511:SF34">
    <property type="entry name" value="SYNAPTIC VESICLE GLYCOPROTEIN 2"/>
    <property type="match status" value="1"/>
</dbReference>
<comment type="subcellular location">
    <subcellularLocation>
        <location evidence="1">Membrane</location>
        <topology evidence="1">Multi-pass membrane protein</topology>
    </subcellularLocation>
</comment>
<evidence type="ECO:0000256" key="2">
    <source>
        <dbReference type="ARBA" id="ARBA00010992"/>
    </source>
</evidence>
<dbReference type="PROSITE" id="PS50850">
    <property type="entry name" value="MFS"/>
    <property type="match status" value="1"/>
</dbReference>
<keyword evidence="7 8" id="KW-0472">Membrane</keyword>
<keyword evidence="6 8" id="KW-1133">Transmembrane helix</keyword>
<keyword evidence="5 8" id="KW-0812">Transmembrane</keyword>
<keyword evidence="3" id="KW-0813">Transport</keyword>
<evidence type="ECO:0000313" key="10">
    <source>
        <dbReference type="EMBL" id="STT72670.1"/>
    </source>
</evidence>
<evidence type="ECO:0000313" key="11">
    <source>
        <dbReference type="Proteomes" id="UP000254340"/>
    </source>
</evidence>
<evidence type="ECO:0000259" key="9">
    <source>
        <dbReference type="PROSITE" id="PS50850"/>
    </source>
</evidence>
<dbReference type="Proteomes" id="UP000254340">
    <property type="component" value="Unassembled WGS sequence"/>
</dbReference>
<sequence length="78" mass="7811">MLYALAPLFYPAAIRATGVGTAVAVGRLGAMSGPLLAGKMLALGTGTVGVMAASAPGIVLAGVAVFWLMHRQQRAAMV</sequence>
<keyword evidence="4" id="KW-1003">Cell membrane</keyword>
<gene>
    <name evidence="10" type="primary">naiP</name>
    <name evidence="10" type="ORF">NCTC5047_00354</name>
</gene>
<dbReference type="InterPro" id="IPR036259">
    <property type="entry name" value="MFS_trans_sf"/>
</dbReference>
<dbReference type="PANTHER" id="PTHR23511">
    <property type="entry name" value="SYNAPTIC VESICLE GLYCOPROTEIN 2"/>
    <property type="match status" value="1"/>
</dbReference>
<dbReference type="AlphaFoldDB" id="A0A377XC18"/>
<feature type="transmembrane region" description="Helical" evidence="8">
    <location>
        <begin position="40"/>
        <end position="68"/>
    </location>
</feature>
<evidence type="ECO:0000256" key="3">
    <source>
        <dbReference type="ARBA" id="ARBA00022448"/>
    </source>
</evidence>
<protein>
    <submittedName>
        <fullName evidence="10">Putative 3-hydroxyphenylpropionic transporter MhpT</fullName>
    </submittedName>
</protein>
<evidence type="ECO:0000256" key="8">
    <source>
        <dbReference type="SAM" id="Phobius"/>
    </source>
</evidence>
<accession>A0A377XC18</accession>
<dbReference type="GO" id="GO:0022857">
    <property type="term" value="F:transmembrane transporter activity"/>
    <property type="evidence" value="ECO:0007669"/>
    <property type="project" value="InterPro"/>
</dbReference>